<protein>
    <submittedName>
        <fullName evidence="1">Uncharacterized protein</fullName>
    </submittedName>
</protein>
<evidence type="ECO:0000313" key="2">
    <source>
        <dbReference type="Proteomes" id="UP000540412"/>
    </source>
</evidence>
<keyword evidence="2" id="KW-1185">Reference proteome</keyword>
<sequence length="34" mass="4055">MRDFEDEHRNGELCWDETDEDGVHVSTVHSRQPK</sequence>
<evidence type="ECO:0000313" key="1">
    <source>
        <dbReference type="EMBL" id="MBB5913915.1"/>
    </source>
</evidence>
<organism evidence="1 2">
    <name type="scientific">Nocardia transvalensis</name>
    <dbReference type="NCBI Taxonomy" id="37333"/>
    <lineage>
        <taxon>Bacteria</taxon>
        <taxon>Bacillati</taxon>
        <taxon>Actinomycetota</taxon>
        <taxon>Actinomycetes</taxon>
        <taxon>Mycobacteriales</taxon>
        <taxon>Nocardiaceae</taxon>
        <taxon>Nocardia</taxon>
    </lineage>
</organism>
<dbReference type="Proteomes" id="UP000540412">
    <property type="component" value="Unassembled WGS sequence"/>
</dbReference>
<proteinExistence type="predicted"/>
<gene>
    <name evidence="1" type="ORF">BJY24_002782</name>
</gene>
<reference evidence="1 2" key="1">
    <citation type="submission" date="2020-08" db="EMBL/GenBank/DDBJ databases">
        <title>Sequencing the genomes of 1000 actinobacteria strains.</title>
        <authorList>
            <person name="Klenk H.-P."/>
        </authorList>
    </citation>
    <scope>NUCLEOTIDE SEQUENCE [LARGE SCALE GENOMIC DNA]</scope>
    <source>
        <strain evidence="1 2">DSM 43582</strain>
    </source>
</reference>
<dbReference type="AlphaFoldDB" id="A0A7W9PDG1"/>
<accession>A0A7W9PDG1</accession>
<dbReference type="EMBL" id="JACHIT010000001">
    <property type="protein sequence ID" value="MBB5913915.1"/>
    <property type="molecule type" value="Genomic_DNA"/>
</dbReference>
<comment type="caution">
    <text evidence="1">The sequence shown here is derived from an EMBL/GenBank/DDBJ whole genome shotgun (WGS) entry which is preliminary data.</text>
</comment>
<name>A0A7W9PDG1_9NOCA</name>